<reference evidence="2" key="2">
    <citation type="submission" date="2016-02" db="EMBL/GenBank/DDBJ databases">
        <title>Draft genome sequence of five rapidly growing Mycobacterium species.</title>
        <authorList>
            <person name="Katahira K."/>
            <person name="Gotou Y."/>
            <person name="Iida K."/>
            <person name="Ogura Y."/>
            <person name="Hayashi T."/>
        </authorList>
    </citation>
    <scope>NUCLEOTIDE SEQUENCE [LARGE SCALE GENOMIC DNA]</scope>
    <source>
        <strain evidence="2">JCM6368</strain>
    </source>
</reference>
<dbReference type="NCBIfam" id="NF046112">
    <property type="entry name" value="MSMEG_6209_Nter"/>
    <property type="match status" value="1"/>
</dbReference>
<dbReference type="Proteomes" id="UP000069705">
    <property type="component" value="Unassembled WGS sequence"/>
</dbReference>
<proteinExistence type="predicted"/>
<reference evidence="1 2" key="1">
    <citation type="journal article" date="2016" name="Genome Announc.">
        <title>Draft Genome Sequences of Five Rapidly Growing Mycobacterium Species, M. thermoresistibile, M. fortuitum subsp. acetamidolyticum, M. canariasense, M. brisbanense, and M. novocastrense.</title>
        <authorList>
            <person name="Katahira K."/>
            <person name="Ogura Y."/>
            <person name="Gotoh Y."/>
            <person name="Hayashi T."/>
        </authorList>
    </citation>
    <scope>NUCLEOTIDE SEQUENCE [LARGE SCALE GENOMIC DNA]</scope>
    <source>
        <strain evidence="1 2">JCM6368</strain>
    </source>
</reference>
<name>A0A117IED4_MYCFO</name>
<comment type="caution">
    <text evidence="1">The sequence shown here is derived from an EMBL/GenBank/DDBJ whole genome shotgun (WGS) entry which is preliminary data.</text>
</comment>
<organism evidence="1 2">
    <name type="scientific">Mycolicibacterium fortuitum subsp. acetamidolyticum</name>
    <dbReference type="NCBI Taxonomy" id="144550"/>
    <lineage>
        <taxon>Bacteria</taxon>
        <taxon>Bacillati</taxon>
        <taxon>Actinomycetota</taxon>
        <taxon>Actinomycetes</taxon>
        <taxon>Mycobacteriales</taxon>
        <taxon>Mycobacteriaceae</taxon>
        <taxon>Mycolicibacterium</taxon>
    </lineage>
</organism>
<dbReference type="EMBL" id="BCSZ01000025">
    <property type="protein sequence ID" value="GAT02528.1"/>
    <property type="molecule type" value="Genomic_DNA"/>
</dbReference>
<gene>
    <name evidence="1" type="ORF">RMCFA_2640</name>
</gene>
<evidence type="ECO:0000313" key="2">
    <source>
        <dbReference type="Proteomes" id="UP000069705"/>
    </source>
</evidence>
<accession>A0A117IED4</accession>
<dbReference type="AlphaFoldDB" id="A0A117IED4"/>
<protein>
    <submittedName>
        <fullName evidence="1">Uncharacterized protein</fullName>
    </submittedName>
</protein>
<sequence>MLMVMSEIAERTALAQIKQRLVQEFPGAAAADVEAAVTQAHARFADRPIRDFIPLFVEKHARHSLAQHRLAAGA</sequence>
<dbReference type="Gene3D" id="1.10.8.1060">
    <property type="entry name" value="Corynebacterium glutamicum thioredoxin-dependent arsenate reductase, N-terminal domain"/>
    <property type="match status" value="1"/>
</dbReference>
<evidence type="ECO:0000313" key="1">
    <source>
        <dbReference type="EMBL" id="GAT02528.1"/>
    </source>
</evidence>